<dbReference type="SUPFAM" id="SSF53448">
    <property type="entry name" value="Nucleotide-diphospho-sugar transferases"/>
    <property type="match status" value="1"/>
</dbReference>
<keyword evidence="1 4" id="KW-0808">Transferase</keyword>
<evidence type="ECO:0000313" key="4">
    <source>
        <dbReference type="EMBL" id="SEM44769.1"/>
    </source>
</evidence>
<protein>
    <submittedName>
        <fullName evidence="4">Glycosyl transferase family 2</fullName>
    </submittedName>
</protein>
<accession>A0A1H7YI18</accession>
<dbReference type="AlphaFoldDB" id="A0A1H7YI18"/>
<dbReference type="Pfam" id="PF00535">
    <property type="entry name" value="Glycos_transf_2"/>
    <property type="match status" value="1"/>
</dbReference>
<proteinExistence type="predicted"/>
<reference evidence="5" key="1">
    <citation type="submission" date="2016-10" db="EMBL/GenBank/DDBJ databases">
        <authorList>
            <person name="Varghese N."/>
            <person name="Submissions S."/>
        </authorList>
    </citation>
    <scope>NUCLEOTIDE SEQUENCE [LARGE SCALE GENOMIC DNA]</scope>
    <source>
        <strain evidence="5">DSM 18733</strain>
    </source>
</reference>
<dbReference type="InterPro" id="IPR029044">
    <property type="entry name" value="Nucleotide-diphossugar_trans"/>
</dbReference>
<dbReference type="InterPro" id="IPR027791">
    <property type="entry name" value="Galactosyl_T_C"/>
</dbReference>
<dbReference type="InterPro" id="IPR050834">
    <property type="entry name" value="Glycosyltransf_2"/>
</dbReference>
<name>A0A1H7YI18_OLID1</name>
<dbReference type="Pfam" id="PF02709">
    <property type="entry name" value="Glyco_transf_7C"/>
    <property type="match status" value="1"/>
</dbReference>
<dbReference type="PANTHER" id="PTHR43685:SF3">
    <property type="entry name" value="SLR2126 PROTEIN"/>
    <property type="match status" value="1"/>
</dbReference>
<dbReference type="PANTHER" id="PTHR43685">
    <property type="entry name" value="GLYCOSYLTRANSFERASE"/>
    <property type="match status" value="1"/>
</dbReference>
<sequence>MNQSYMPNEIIVADDGSRALTKELIKQLRTKFSVPVHHVWHEDKGFRKSLILNKAVKVASSEYIVQIDGDVILDSNFIKDHLSVVETKTFIRGTRAHIKEELLPSIFEEKRVHFSYYNKGIKNRFNALRIPFMAWVFTKKRSCSKSVRGCNVAFWKKDFVAVNGYSNDLQGWGHEDEELAARLVNSGVMRKGLKLKAIQYHITHRIASRKQENKHEFSLRKTLEENIKRCQNGYHEIHPVPQVPQLEMI</sequence>
<dbReference type="EMBL" id="FOAF01000013">
    <property type="protein sequence ID" value="SEM44769.1"/>
    <property type="molecule type" value="Genomic_DNA"/>
</dbReference>
<gene>
    <name evidence="4" type="ORF">SAMN05661044_05207</name>
</gene>
<evidence type="ECO:0000259" key="2">
    <source>
        <dbReference type="Pfam" id="PF00535"/>
    </source>
</evidence>
<feature type="domain" description="Galactosyltransferase C-terminal" evidence="3">
    <location>
        <begin position="139"/>
        <end position="204"/>
    </location>
</feature>
<keyword evidence="5" id="KW-1185">Reference proteome</keyword>
<dbReference type="Gene3D" id="3.90.550.10">
    <property type="entry name" value="Spore Coat Polysaccharide Biosynthesis Protein SpsA, Chain A"/>
    <property type="match status" value="1"/>
</dbReference>
<organism evidence="4 5">
    <name type="scientific">Olivibacter domesticus</name>
    <name type="common">Pseudosphingobacterium domesticum</name>
    <dbReference type="NCBI Taxonomy" id="407022"/>
    <lineage>
        <taxon>Bacteria</taxon>
        <taxon>Pseudomonadati</taxon>
        <taxon>Bacteroidota</taxon>
        <taxon>Sphingobacteriia</taxon>
        <taxon>Sphingobacteriales</taxon>
        <taxon>Sphingobacteriaceae</taxon>
        <taxon>Olivibacter</taxon>
    </lineage>
</organism>
<feature type="domain" description="Glycosyltransferase 2-like" evidence="2">
    <location>
        <begin position="2"/>
        <end position="110"/>
    </location>
</feature>
<dbReference type="GO" id="GO:0016740">
    <property type="term" value="F:transferase activity"/>
    <property type="evidence" value="ECO:0007669"/>
    <property type="project" value="UniProtKB-KW"/>
</dbReference>
<evidence type="ECO:0000313" key="5">
    <source>
        <dbReference type="Proteomes" id="UP000199421"/>
    </source>
</evidence>
<dbReference type="InterPro" id="IPR001173">
    <property type="entry name" value="Glyco_trans_2-like"/>
</dbReference>
<dbReference type="Proteomes" id="UP000199421">
    <property type="component" value="Unassembled WGS sequence"/>
</dbReference>
<dbReference type="STRING" id="407022.SAMN05661044_05207"/>
<evidence type="ECO:0000259" key="3">
    <source>
        <dbReference type="Pfam" id="PF02709"/>
    </source>
</evidence>
<evidence type="ECO:0000256" key="1">
    <source>
        <dbReference type="ARBA" id="ARBA00022679"/>
    </source>
</evidence>